<dbReference type="InParanoid" id="A0A3P8ZCL1"/>
<dbReference type="PANTHER" id="PTHR11471">
    <property type="entry name" value="TUMOR NECROSIS FACTOR FAMILY MEMBER"/>
    <property type="match status" value="1"/>
</dbReference>
<dbReference type="PANTHER" id="PTHR11471:SF24">
    <property type="entry name" value="TUMOR NECROSIS FACTOR LIGAND SUPERFAMILY MEMBER 15"/>
    <property type="match status" value="1"/>
</dbReference>
<dbReference type="CDD" id="cd00184">
    <property type="entry name" value="TNF"/>
    <property type="match status" value="1"/>
</dbReference>
<protein>
    <recommendedName>
        <fullName evidence="5">THD domain-containing protein</fullName>
    </recommendedName>
</protein>
<evidence type="ECO:0000256" key="4">
    <source>
        <dbReference type="ARBA" id="ARBA00023136"/>
    </source>
</evidence>
<dbReference type="Ensembl" id="ENSELUT00000019197.3">
    <property type="protein sequence ID" value="ENSELUP00000026188.3"/>
    <property type="gene ID" value="ENSELUG00000001960.3"/>
</dbReference>
<feature type="domain" description="THD" evidence="5">
    <location>
        <begin position="98"/>
        <end position="248"/>
    </location>
</feature>
<dbReference type="InterPro" id="IPR008983">
    <property type="entry name" value="Tumour_necrosis_fac-like_dom"/>
</dbReference>
<dbReference type="STRING" id="8010.ENSELUP00000026188"/>
<dbReference type="PROSITE" id="PS50049">
    <property type="entry name" value="THD_2"/>
    <property type="match status" value="1"/>
</dbReference>
<reference evidence="6" key="3">
    <citation type="submission" date="2025-08" db="UniProtKB">
        <authorList>
            <consortium name="Ensembl"/>
        </authorList>
    </citation>
    <scope>IDENTIFICATION</scope>
</reference>
<dbReference type="AlphaFoldDB" id="A0A3P8ZCL1"/>
<keyword evidence="3" id="KW-0202">Cytokine</keyword>
<evidence type="ECO:0000313" key="7">
    <source>
        <dbReference type="Proteomes" id="UP000265140"/>
    </source>
</evidence>
<proteinExistence type="inferred from homology"/>
<sequence>MTEEVCCEMIPDRRAEFYYSRERGRDHVRPGRLTQFAVVVSLTLSCAALLLNQLQHKAANNQVSFSFKNCTPDRYVIGMNIINDTFAWKSITLYKTCFLASLPAPRSFNNSKREYLEWEDHFGHVHLSEFKYHDGDLIVPRDGIYKVYLQITFRRPGNFQCDTDVFILTQKVLLYAANYPENVDLLAASDIVYCMPNSEEMPYWEKSPNTSGVFKLNAGDKLRVKNGNRFHELMLLQEDKTFFGAHLI</sequence>
<evidence type="ECO:0000256" key="1">
    <source>
        <dbReference type="ARBA" id="ARBA00004370"/>
    </source>
</evidence>
<dbReference type="Gene3D" id="2.60.120.40">
    <property type="match status" value="1"/>
</dbReference>
<evidence type="ECO:0000259" key="5">
    <source>
        <dbReference type="PROSITE" id="PS50049"/>
    </source>
</evidence>
<dbReference type="GO" id="GO:0016020">
    <property type="term" value="C:membrane"/>
    <property type="evidence" value="ECO:0007669"/>
    <property type="project" value="UniProtKB-SubCell"/>
</dbReference>
<reference evidence="7" key="1">
    <citation type="journal article" date="2014" name="PLoS ONE">
        <title>The genome and linkage map of the northern pike (Esox lucius): conserved synteny revealed between the salmonid sister group and the Neoteleostei.</title>
        <authorList>
            <person name="Rondeau E.B."/>
            <person name="Minkley D.R."/>
            <person name="Leong J.S."/>
            <person name="Messmer A.M."/>
            <person name="Jantzen J.R."/>
            <person name="von Schalburg K.R."/>
            <person name="Lemon C."/>
            <person name="Bird N.H."/>
            <person name="Koop B.F."/>
        </authorList>
    </citation>
    <scope>NUCLEOTIDE SEQUENCE</scope>
</reference>
<dbReference type="Proteomes" id="UP000265140">
    <property type="component" value="Chromosome 13"/>
</dbReference>
<dbReference type="SMART" id="SM00207">
    <property type="entry name" value="TNF"/>
    <property type="match status" value="1"/>
</dbReference>
<organism evidence="6 7">
    <name type="scientific">Esox lucius</name>
    <name type="common">Northern pike</name>
    <dbReference type="NCBI Taxonomy" id="8010"/>
    <lineage>
        <taxon>Eukaryota</taxon>
        <taxon>Metazoa</taxon>
        <taxon>Chordata</taxon>
        <taxon>Craniata</taxon>
        <taxon>Vertebrata</taxon>
        <taxon>Euteleostomi</taxon>
        <taxon>Actinopterygii</taxon>
        <taxon>Neopterygii</taxon>
        <taxon>Teleostei</taxon>
        <taxon>Protacanthopterygii</taxon>
        <taxon>Esociformes</taxon>
        <taxon>Esocidae</taxon>
        <taxon>Esox</taxon>
    </lineage>
</organism>
<dbReference type="Bgee" id="ENSELUG00000001960">
    <property type="expression patterns" value="Expressed in ovary and 14 other cell types or tissues"/>
</dbReference>
<keyword evidence="7" id="KW-1185">Reference proteome</keyword>
<dbReference type="GO" id="GO:0006955">
    <property type="term" value="P:immune response"/>
    <property type="evidence" value="ECO:0007669"/>
    <property type="project" value="InterPro"/>
</dbReference>
<comment type="similarity">
    <text evidence="2">Belongs to the tumor necrosis factor family.</text>
</comment>
<dbReference type="OMA" id="QITFRRP"/>
<dbReference type="GO" id="GO:0005125">
    <property type="term" value="F:cytokine activity"/>
    <property type="evidence" value="ECO:0007669"/>
    <property type="project" value="UniProtKB-KW"/>
</dbReference>
<evidence type="ECO:0000256" key="2">
    <source>
        <dbReference type="ARBA" id="ARBA00008670"/>
    </source>
</evidence>
<accession>A0A3P8ZCL1</accession>
<keyword evidence="4" id="KW-0472">Membrane</keyword>
<dbReference type="Pfam" id="PF00229">
    <property type="entry name" value="TNF"/>
    <property type="match status" value="1"/>
</dbReference>
<evidence type="ECO:0000313" key="6">
    <source>
        <dbReference type="Ensembl" id="ENSELUP00000026188.3"/>
    </source>
</evidence>
<dbReference type="GO" id="GO:0005615">
    <property type="term" value="C:extracellular space"/>
    <property type="evidence" value="ECO:0007669"/>
    <property type="project" value="UniProtKB-KW"/>
</dbReference>
<dbReference type="SUPFAM" id="SSF49842">
    <property type="entry name" value="TNF-like"/>
    <property type="match status" value="1"/>
</dbReference>
<reference evidence="6" key="4">
    <citation type="submission" date="2025-09" db="UniProtKB">
        <authorList>
            <consortium name="Ensembl"/>
        </authorList>
    </citation>
    <scope>IDENTIFICATION</scope>
</reference>
<reference evidence="6" key="2">
    <citation type="submission" date="2020-02" db="EMBL/GenBank/DDBJ databases">
        <title>Esox lucius (northern pike) genome, fEsoLuc1, primary haplotype.</title>
        <authorList>
            <person name="Myers G."/>
            <person name="Karagic N."/>
            <person name="Meyer A."/>
            <person name="Pippel M."/>
            <person name="Reichard M."/>
            <person name="Winkler S."/>
            <person name="Tracey A."/>
            <person name="Sims Y."/>
            <person name="Howe K."/>
            <person name="Rhie A."/>
            <person name="Formenti G."/>
            <person name="Durbin R."/>
            <person name="Fedrigo O."/>
            <person name="Jarvis E.D."/>
        </authorList>
    </citation>
    <scope>NUCLEOTIDE SEQUENCE [LARGE SCALE GENOMIC DNA]</scope>
</reference>
<dbReference type="InterPro" id="IPR006052">
    <property type="entry name" value="TNF_dom"/>
</dbReference>
<name>A0A3P8ZCL1_ESOLU</name>
<dbReference type="GeneTree" id="ENSGT01000000215397"/>
<evidence type="ECO:0000256" key="3">
    <source>
        <dbReference type="ARBA" id="ARBA00022514"/>
    </source>
</evidence>
<comment type="subcellular location">
    <subcellularLocation>
        <location evidence="1">Membrane</location>
    </subcellularLocation>
</comment>
<dbReference type="GO" id="GO:0005164">
    <property type="term" value="F:tumor necrosis factor receptor binding"/>
    <property type="evidence" value="ECO:0007669"/>
    <property type="project" value="InterPro"/>
</dbReference>